<evidence type="ECO:0000313" key="3">
    <source>
        <dbReference type="Proteomes" id="UP000285278"/>
    </source>
</evidence>
<evidence type="ECO:0000256" key="1">
    <source>
        <dbReference type="SAM" id="MobiDB-lite"/>
    </source>
</evidence>
<accession>A0A418Q748</accession>
<feature type="compositionally biased region" description="Basic and acidic residues" evidence="1">
    <location>
        <begin position="438"/>
        <end position="452"/>
    </location>
</feature>
<name>A0A418Q748_9CORY</name>
<comment type="caution">
    <text evidence="2">The sequence shown here is derived from an EMBL/GenBank/DDBJ whole genome shotgun (WGS) entry which is preliminary data.</text>
</comment>
<proteinExistence type="predicted"/>
<protein>
    <submittedName>
        <fullName evidence="2">Uncharacterized protein</fullName>
    </submittedName>
</protein>
<dbReference type="OrthoDB" id="4391631at2"/>
<dbReference type="RefSeq" id="WP_119664750.1">
    <property type="nucleotide sequence ID" value="NZ_QXJK01000005.1"/>
</dbReference>
<feature type="compositionally biased region" description="Basic and acidic residues" evidence="1">
    <location>
        <begin position="402"/>
        <end position="412"/>
    </location>
</feature>
<gene>
    <name evidence="2" type="ORF">D3M95_06210</name>
</gene>
<feature type="region of interest" description="Disordered" evidence="1">
    <location>
        <begin position="401"/>
        <end position="452"/>
    </location>
</feature>
<sequence>MSSDDVQVYSDGDGIAVFGEESQVDAFLERWKGDVLAAFPKENYSAAIRNISTISRGIGEIQAQSGKWLKLSDESAALLKKAGPSFSKKNGLMYGVVRNPKGQLMGHLQFTKAAIFVPGPHTFIAAGAVLAQVAAEQQMKEISKHLESIEDKLDYVLKDLKGSLFAELEGATASIDKAMVLREETGRVNEVTWSQVQGVQSSIYLIQSKALRRLMNLADTLEADASVADRLTAIGGVEGELTDLLAALSETFRLQDAFYIVELDRVMETDSDDLESHREAVQRSRKERVEKVTEVTTQLLERIYASGKVSRTERLRMLKKPELLIEKCNSAANEVVQTQVLLGADTTLEELESQTWTDALREVRDGALNTTRKWGESAADGINEAKDDFNVMRAKRIRKKLEKIEGKTNRDADADEQTEVAEPEAVETTKPKKLGWKSKKENQPEKEQPEDS</sequence>
<keyword evidence="3" id="KW-1185">Reference proteome</keyword>
<dbReference type="EMBL" id="QXJK01000005">
    <property type="protein sequence ID" value="RIX34894.1"/>
    <property type="molecule type" value="Genomic_DNA"/>
</dbReference>
<organism evidence="2 3">
    <name type="scientific">Corynebacterium falsenii</name>
    <dbReference type="NCBI Taxonomy" id="108486"/>
    <lineage>
        <taxon>Bacteria</taxon>
        <taxon>Bacillati</taxon>
        <taxon>Actinomycetota</taxon>
        <taxon>Actinomycetes</taxon>
        <taxon>Mycobacteriales</taxon>
        <taxon>Corynebacteriaceae</taxon>
        <taxon>Corynebacterium</taxon>
    </lineage>
</organism>
<dbReference type="Proteomes" id="UP000285278">
    <property type="component" value="Unassembled WGS sequence"/>
</dbReference>
<feature type="compositionally biased region" description="Acidic residues" evidence="1">
    <location>
        <begin position="413"/>
        <end position="425"/>
    </location>
</feature>
<reference evidence="2 3" key="1">
    <citation type="submission" date="2018-09" db="EMBL/GenBank/DDBJ databases">
        <title>Optimization and identification of Corynebacterium falsenii FN1-14 from fish paste.</title>
        <authorList>
            <person name="Daroonpunt R."/>
            <person name="Tanasupawat S."/>
        </authorList>
    </citation>
    <scope>NUCLEOTIDE SEQUENCE [LARGE SCALE GENOMIC DNA]</scope>
    <source>
        <strain evidence="2 3">FN1-14</strain>
    </source>
</reference>
<dbReference type="AlphaFoldDB" id="A0A418Q748"/>
<evidence type="ECO:0000313" key="2">
    <source>
        <dbReference type="EMBL" id="RIX34894.1"/>
    </source>
</evidence>